<dbReference type="GO" id="GO:0000978">
    <property type="term" value="F:RNA polymerase II cis-regulatory region sequence-specific DNA binding"/>
    <property type="evidence" value="ECO:0007669"/>
    <property type="project" value="TreeGrafter"/>
</dbReference>
<evidence type="ECO:0000256" key="3">
    <source>
        <dbReference type="ARBA" id="ARBA00023125"/>
    </source>
</evidence>
<evidence type="ECO:0000256" key="5">
    <source>
        <dbReference type="ARBA" id="ARBA00023242"/>
    </source>
</evidence>
<dbReference type="GeneID" id="54783199"/>
<gene>
    <name evidence="8" type="ORF">DIURU_004548</name>
</gene>
<dbReference type="GO" id="GO:0006351">
    <property type="term" value="P:DNA-templated transcription"/>
    <property type="evidence" value="ECO:0007669"/>
    <property type="project" value="InterPro"/>
</dbReference>
<keyword evidence="3" id="KW-0238">DNA-binding</keyword>
<accession>A0A642UGV7</accession>
<feature type="domain" description="Zn(2)-C6 fungal-type" evidence="7">
    <location>
        <begin position="25"/>
        <end position="56"/>
    </location>
</feature>
<keyword evidence="1" id="KW-0479">Metal-binding</keyword>
<dbReference type="Proteomes" id="UP000449547">
    <property type="component" value="Unassembled WGS sequence"/>
</dbReference>
<dbReference type="GO" id="GO:0005634">
    <property type="term" value="C:nucleus"/>
    <property type="evidence" value="ECO:0007669"/>
    <property type="project" value="TreeGrafter"/>
</dbReference>
<dbReference type="InterPro" id="IPR007219">
    <property type="entry name" value="XnlR_reg_dom"/>
</dbReference>
<keyword evidence="4" id="KW-0804">Transcription</keyword>
<dbReference type="VEuPathDB" id="FungiDB:DIURU_004548"/>
<feature type="compositionally biased region" description="Pro residues" evidence="6">
    <location>
        <begin position="128"/>
        <end position="151"/>
    </location>
</feature>
<keyword evidence="2" id="KW-0805">Transcription regulation</keyword>
<dbReference type="SMART" id="SM00066">
    <property type="entry name" value="GAL4"/>
    <property type="match status" value="1"/>
</dbReference>
<evidence type="ECO:0000313" key="9">
    <source>
        <dbReference type="Proteomes" id="UP000449547"/>
    </source>
</evidence>
<dbReference type="AlphaFoldDB" id="A0A642UGV7"/>
<feature type="compositionally biased region" description="Pro residues" evidence="6">
    <location>
        <begin position="100"/>
        <end position="117"/>
    </location>
</feature>
<evidence type="ECO:0000256" key="1">
    <source>
        <dbReference type="ARBA" id="ARBA00022723"/>
    </source>
</evidence>
<evidence type="ECO:0000256" key="4">
    <source>
        <dbReference type="ARBA" id="ARBA00023163"/>
    </source>
</evidence>
<evidence type="ECO:0000256" key="6">
    <source>
        <dbReference type="SAM" id="MobiDB-lite"/>
    </source>
</evidence>
<dbReference type="OMA" id="INIHMSE"/>
<name>A0A642UGV7_DIURU</name>
<dbReference type="CDD" id="cd12148">
    <property type="entry name" value="fungal_TF_MHR"/>
    <property type="match status" value="1"/>
</dbReference>
<dbReference type="InterPro" id="IPR050675">
    <property type="entry name" value="OAF3"/>
</dbReference>
<sequence>MAAKAPRDRGPEENTPKRRRREALSCDSCRAKKTKCDRQLPCGRCVRLMTPHLCVYSSPSHLNNAPAIVRPVNNPSNDLKSELATLKHRLQELEGRVPVNVPPGVPPPPGPVPPQIPPQIYAHLSTPYPGPYPVQPPPFEPSHTPDGPPRVPFAMPGFFQQPSPPLPSPPGLHPHTSPNGIPRSSPDTNSVTPVKSYKERDSFLFESYKQIVDENTDILVGNNPVDDPDGEISFFFRGNTNLFIDEEEKKSVHEYPGPGPTFVPNRSFPFMVLTKRDPGMAVIRNYDSKKEKQFNYKDMFFYRFDKHTNPVLSRLDNRTKELFGDMYVKQVEDGHSISEVKDSLSRWGKPIGVTFLPSEDTAPSYLMLSLEEKLRRVLKSMAPLEVYFDVFFSTLYGYFPIVDENQIRKDCRRIFGEDSSAADLTIKITKEQDLASVALMMYIASLSYSSLLSLGAGANQPSEYPSGPKRQVIRSPVPIEAIIVTEECLNHYNFMRKQPIVVVQACLFAHLFEQYSSIMGDSLSNGSRQSILGVIVQMAMALGLNRDPDYINIHMSEPQKHLRRKLWFILVRLDIYENMTKGVSMCIAENSWDVKTPQYNTQNSNLDPKREQMEKQISCMFIRFRPAIIDLAEICYVVSDVKNPIKLSRLVDIIGETEVSMVRLFGRFSVLAKDSFLIPAESDGTDPELTSAVVMIKGYEYYLQAKLYLVVIFFRLYIYYYNKGNVDLEFFYLRKMLTVMCVELGEFVTDAINIALTPGGKAGIFPIIIIPWLNRYLQILGSLMSSLFCRLAVTVDCSDPSIKTSKKLVRAILADCYHKAQRCSNQVFVSWRHKKAALYMYHLLREPQLYQANPELSEQARVKYTDKQHQELCEIMESYTRVNHVFQHAQTQTDMLSFINSLMDDQAAQNGAPPSPLNLQDEYVVANELQVENFWRQLRNIFTAAGSALVPTPNVESKITQPKSTENPMSPLKMTTYESQVSPMSIYGFFDGELSGRDDVNSLSDIFAWGTSTDK</sequence>
<dbReference type="RefSeq" id="XP_034010629.1">
    <property type="nucleotide sequence ID" value="XM_034157433.1"/>
</dbReference>
<dbReference type="Pfam" id="PF00172">
    <property type="entry name" value="Zn_clus"/>
    <property type="match status" value="1"/>
</dbReference>
<dbReference type="EMBL" id="SWFT01000137">
    <property type="protein sequence ID" value="KAA8898704.1"/>
    <property type="molecule type" value="Genomic_DNA"/>
</dbReference>
<dbReference type="SUPFAM" id="SSF57701">
    <property type="entry name" value="Zn2/Cys6 DNA-binding domain"/>
    <property type="match status" value="1"/>
</dbReference>
<dbReference type="Pfam" id="PF04082">
    <property type="entry name" value="Fungal_trans"/>
    <property type="match status" value="1"/>
</dbReference>
<comment type="caution">
    <text evidence="8">The sequence shown here is derived from an EMBL/GenBank/DDBJ whole genome shotgun (WGS) entry which is preliminary data.</text>
</comment>
<feature type="region of interest" description="Disordered" evidence="6">
    <location>
        <begin position="98"/>
        <end position="195"/>
    </location>
</feature>
<dbReference type="CDD" id="cd00067">
    <property type="entry name" value="GAL4"/>
    <property type="match status" value="1"/>
</dbReference>
<dbReference type="PROSITE" id="PS50048">
    <property type="entry name" value="ZN2_CY6_FUNGAL_2"/>
    <property type="match status" value="1"/>
</dbReference>
<reference evidence="8 9" key="1">
    <citation type="submission" date="2019-07" db="EMBL/GenBank/DDBJ databases">
        <title>Genome assembly of two rare yeast pathogens: Diutina rugosa and Trichomonascus ciferrii.</title>
        <authorList>
            <person name="Mixao V."/>
            <person name="Saus E."/>
            <person name="Hansen A."/>
            <person name="Lass-Flor C."/>
            <person name="Gabaldon T."/>
        </authorList>
    </citation>
    <scope>NUCLEOTIDE SEQUENCE [LARGE SCALE GENOMIC DNA]</scope>
    <source>
        <strain evidence="8 9">CBS 613</strain>
    </source>
</reference>
<organism evidence="8 9">
    <name type="scientific">Diutina rugosa</name>
    <name type="common">Yeast</name>
    <name type="synonym">Candida rugosa</name>
    <dbReference type="NCBI Taxonomy" id="5481"/>
    <lineage>
        <taxon>Eukaryota</taxon>
        <taxon>Fungi</taxon>
        <taxon>Dikarya</taxon>
        <taxon>Ascomycota</taxon>
        <taxon>Saccharomycotina</taxon>
        <taxon>Pichiomycetes</taxon>
        <taxon>Debaryomycetaceae</taxon>
        <taxon>Diutina</taxon>
    </lineage>
</organism>
<dbReference type="PANTHER" id="PTHR31069:SF12">
    <property type="entry name" value="TRANSCRIPTION FACTOR DOMAIN-CONTAINING PROTEIN"/>
    <property type="match status" value="1"/>
</dbReference>
<evidence type="ECO:0000313" key="8">
    <source>
        <dbReference type="EMBL" id="KAA8898704.1"/>
    </source>
</evidence>
<dbReference type="InterPro" id="IPR001138">
    <property type="entry name" value="Zn2Cys6_DnaBD"/>
</dbReference>
<dbReference type="Gene3D" id="4.10.240.10">
    <property type="entry name" value="Zn(2)-C6 fungal-type DNA-binding domain"/>
    <property type="match status" value="1"/>
</dbReference>
<dbReference type="GO" id="GO:0008270">
    <property type="term" value="F:zinc ion binding"/>
    <property type="evidence" value="ECO:0007669"/>
    <property type="project" value="InterPro"/>
</dbReference>
<keyword evidence="5" id="KW-0539">Nucleus</keyword>
<dbReference type="InterPro" id="IPR036864">
    <property type="entry name" value="Zn2-C6_fun-type_DNA-bd_sf"/>
</dbReference>
<feature type="compositionally biased region" description="Basic and acidic residues" evidence="6">
    <location>
        <begin position="1"/>
        <end position="16"/>
    </location>
</feature>
<protein>
    <recommendedName>
        <fullName evidence="7">Zn(2)-C6 fungal-type domain-containing protein</fullName>
    </recommendedName>
</protein>
<keyword evidence="9" id="KW-1185">Reference proteome</keyword>
<dbReference type="PROSITE" id="PS00463">
    <property type="entry name" value="ZN2_CY6_FUNGAL_1"/>
    <property type="match status" value="1"/>
</dbReference>
<evidence type="ECO:0000256" key="2">
    <source>
        <dbReference type="ARBA" id="ARBA00023015"/>
    </source>
</evidence>
<dbReference type="PANTHER" id="PTHR31069">
    <property type="entry name" value="OLEATE-ACTIVATED TRANSCRIPTION FACTOR 1-RELATED"/>
    <property type="match status" value="1"/>
</dbReference>
<proteinExistence type="predicted"/>
<feature type="region of interest" description="Disordered" evidence="6">
    <location>
        <begin position="1"/>
        <end position="24"/>
    </location>
</feature>
<dbReference type="GO" id="GO:0045944">
    <property type="term" value="P:positive regulation of transcription by RNA polymerase II"/>
    <property type="evidence" value="ECO:0007669"/>
    <property type="project" value="TreeGrafter"/>
</dbReference>
<feature type="compositionally biased region" description="Pro residues" evidence="6">
    <location>
        <begin position="162"/>
        <end position="172"/>
    </location>
</feature>
<dbReference type="OrthoDB" id="4026483at2759"/>
<dbReference type="GO" id="GO:0000981">
    <property type="term" value="F:DNA-binding transcription factor activity, RNA polymerase II-specific"/>
    <property type="evidence" value="ECO:0007669"/>
    <property type="project" value="InterPro"/>
</dbReference>
<evidence type="ECO:0000259" key="7">
    <source>
        <dbReference type="PROSITE" id="PS50048"/>
    </source>
</evidence>